<dbReference type="AlphaFoldDB" id="A0A2I0J5R7"/>
<proteinExistence type="predicted"/>
<dbReference type="InterPro" id="IPR015300">
    <property type="entry name" value="DNA-bd_pseudobarrel_sf"/>
</dbReference>
<dbReference type="PANTHER" id="PTHR34269:SF11">
    <property type="entry name" value="B3 DOMAIN PROTEIN"/>
    <property type="match status" value="1"/>
</dbReference>
<dbReference type="SUPFAM" id="SSF101936">
    <property type="entry name" value="DNA-binding pseudobarrel domain"/>
    <property type="match status" value="1"/>
</dbReference>
<dbReference type="GO" id="GO:0003677">
    <property type="term" value="F:DNA binding"/>
    <property type="evidence" value="ECO:0007669"/>
    <property type="project" value="UniProtKB-KW"/>
</dbReference>
<dbReference type="GO" id="GO:0005634">
    <property type="term" value="C:nucleus"/>
    <property type="evidence" value="ECO:0007669"/>
    <property type="project" value="UniProtKB-SubCell"/>
</dbReference>
<dbReference type="Gene3D" id="2.40.330.10">
    <property type="entry name" value="DNA-binding pseudobarrel domain"/>
    <property type="match status" value="1"/>
</dbReference>
<sequence>MAAEIGSNEGMSVTMLDLDTDFKDLMVFKYWWSMEAFVLNKCWIEKFVKRRNVKPNDEIGLIWDPNSMQFYFSVLSRAGRMDMVDEDEIDSSVILMKLLVYQTCE</sequence>
<comment type="subcellular location">
    <subcellularLocation>
        <location evidence="1">Nucleus</location>
    </subcellularLocation>
</comment>
<evidence type="ECO:0008006" key="8">
    <source>
        <dbReference type="Google" id="ProtNLM"/>
    </source>
</evidence>
<reference evidence="6 7" key="1">
    <citation type="submission" date="2017-11" db="EMBL/GenBank/DDBJ databases">
        <title>De-novo sequencing of pomegranate (Punica granatum L.) genome.</title>
        <authorList>
            <person name="Akparov Z."/>
            <person name="Amiraslanov A."/>
            <person name="Hajiyeva S."/>
            <person name="Abbasov M."/>
            <person name="Kaur K."/>
            <person name="Hamwieh A."/>
            <person name="Solovyev V."/>
            <person name="Salamov A."/>
            <person name="Braich B."/>
            <person name="Kosarev P."/>
            <person name="Mahmoud A."/>
            <person name="Hajiyev E."/>
            <person name="Babayeva S."/>
            <person name="Izzatullayeva V."/>
            <person name="Mammadov A."/>
            <person name="Mammadov A."/>
            <person name="Sharifova S."/>
            <person name="Ojaghi J."/>
            <person name="Eynullazada K."/>
            <person name="Bayramov B."/>
            <person name="Abdulazimova A."/>
            <person name="Shahmuradov I."/>
        </authorList>
    </citation>
    <scope>NUCLEOTIDE SEQUENCE [LARGE SCALE GENOMIC DNA]</scope>
    <source>
        <strain evidence="7">cv. AG2017</strain>
        <tissue evidence="6">Leaf</tissue>
    </source>
</reference>
<dbReference type="PANTHER" id="PTHR34269">
    <property type="entry name" value="TRANSCRIPTION FACTOR B3-DOMAIN FAMILY-RELATED"/>
    <property type="match status" value="1"/>
</dbReference>
<keyword evidence="3" id="KW-0238">DNA-binding</keyword>
<keyword evidence="7" id="KW-1185">Reference proteome</keyword>
<dbReference type="Proteomes" id="UP000233551">
    <property type="component" value="Unassembled WGS sequence"/>
</dbReference>
<organism evidence="6 7">
    <name type="scientific">Punica granatum</name>
    <name type="common">Pomegranate</name>
    <dbReference type="NCBI Taxonomy" id="22663"/>
    <lineage>
        <taxon>Eukaryota</taxon>
        <taxon>Viridiplantae</taxon>
        <taxon>Streptophyta</taxon>
        <taxon>Embryophyta</taxon>
        <taxon>Tracheophyta</taxon>
        <taxon>Spermatophyta</taxon>
        <taxon>Magnoliopsida</taxon>
        <taxon>eudicotyledons</taxon>
        <taxon>Gunneridae</taxon>
        <taxon>Pentapetalae</taxon>
        <taxon>rosids</taxon>
        <taxon>malvids</taxon>
        <taxon>Myrtales</taxon>
        <taxon>Lythraceae</taxon>
        <taxon>Punica</taxon>
    </lineage>
</organism>
<dbReference type="EMBL" id="PGOL01002006">
    <property type="protein sequence ID" value="PKI51564.1"/>
    <property type="molecule type" value="Genomic_DNA"/>
</dbReference>
<name>A0A2I0J5R7_PUNGR</name>
<evidence type="ECO:0000313" key="6">
    <source>
        <dbReference type="EMBL" id="PKI51564.1"/>
    </source>
</evidence>
<gene>
    <name evidence="6" type="ORF">CRG98_028124</name>
</gene>
<accession>A0A2I0J5R7</accession>
<evidence type="ECO:0000256" key="5">
    <source>
        <dbReference type="ARBA" id="ARBA00023242"/>
    </source>
</evidence>
<dbReference type="InterPro" id="IPR051442">
    <property type="entry name" value="B3_domain"/>
</dbReference>
<evidence type="ECO:0000256" key="4">
    <source>
        <dbReference type="ARBA" id="ARBA00023163"/>
    </source>
</evidence>
<keyword evidence="5" id="KW-0539">Nucleus</keyword>
<protein>
    <recommendedName>
        <fullName evidence="8">TF-B3 domain-containing protein</fullName>
    </recommendedName>
</protein>
<evidence type="ECO:0000313" key="7">
    <source>
        <dbReference type="Proteomes" id="UP000233551"/>
    </source>
</evidence>
<comment type="caution">
    <text evidence="6">The sequence shown here is derived from an EMBL/GenBank/DDBJ whole genome shotgun (WGS) entry which is preliminary data.</text>
</comment>
<keyword evidence="2" id="KW-0805">Transcription regulation</keyword>
<keyword evidence="4" id="KW-0804">Transcription</keyword>
<evidence type="ECO:0000256" key="1">
    <source>
        <dbReference type="ARBA" id="ARBA00004123"/>
    </source>
</evidence>
<evidence type="ECO:0000256" key="2">
    <source>
        <dbReference type="ARBA" id="ARBA00023015"/>
    </source>
</evidence>
<evidence type="ECO:0000256" key="3">
    <source>
        <dbReference type="ARBA" id="ARBA00023125"/>
    </source>
</evidence>